<feature type="non-terminal residue" evidence="1">
    <location>
        <position position="33"/>
    </location>
</feature>
<accession>X1BT34</accession>
<proteinExistence type="predicted"/>
<gene>
    <name evidence="1" type="ORF">S01H4_34423</name>
</gene>
<evidence type="ECO:0000313" key="1">
    <source>
        <dbReference type="EMBL" id="GAG87348.1"/>
    </source>
</evidence>
<organism evidence="1">
    <name type="scientific">marine sediment metagenome</name>
    <dbReference type="NCBI Taxonomy" id="412755"/>
    <lineage>
        <taxon>unclassified sequences</taxon>
        <taxon>metagenomes</taxon>
        <taxon>ecological metagenomes</taxon>
    </lineage>
</organism>
<protein>
    <submittedName>
        <fullName evidence="1">Uncharacterized protein</fullName>
    </submittedName>
</protein>
<reference evidence="1" key="1">
    <citation type="journal article" date="2014" name="Front. Microbiol.">
        <title>High frequency of phylogenetically diverse reductive dehalogenase-homologous genes in deep subseafloor sedimentary metagenomes.</title>
        <authorList>
            <person name="Kawai M."/>
            <person name="Futagami T."/>
            <person name="Toyoda A."/>
            <person name="Takaki Y."/>
            <person name="Nishi S."/>
            <person name="Hori S."/>
            <person name="Arai W."/>
            <person name="Tsubouchi T."/>
            <person name="Morono Y."/>
            <person name="Uchiyama I."/>
            <person name="Ito T."/>
            <person name="Fujiyama A."/>
            <person name="Inagaki F."/>
            <person name="Takami H."/>
        </authorList>
    </citation>
    <scope>NUCLEOTIDE SEQUENCE</scope>
    <source>
        <strain evidence="1">Expedition CK06-06</strain>
    </source>
</reference>
<dbReference type="EMBL" id="BART01018213">
    <property type="protein sequence ID" value="GAG87348.1"/>
    <property type="molecule type" value="Genomic_DNA"/>
</dbReference>
<dbReference type="AlphaFoldDB" id="X1BT34"/>
<comment type="caution">
    <text evidence="1">The sequence shown here is derived from an EMBL/GenBank/DDBJ whole genome shotgun (WGS) entry which is preliminary data.</text>
</comment>
<name>X1BT34_9ZZZZ</name>
<sequence length="33" mass="3841">MREIEFALKEKVGTIMVDSKYELELINQIAESL</sequence>